<dbReference type="Proteomes" id="UP001732700">
    <property type="component" value="Chromosome 5A"/>
</dbReference>
<name>A0ACD5XQL4_AVESA</name>
<proteinExistence type="predicted"/>
<reference evidence="1" key="1">
    <citation type="submission" date="2021-05" db="EMBL/GenBank/DDBJ databases">
        <authorList>
            <person name="Scholz U."/>
            <person name="Mascher M."/>
            <person name="Fiebig A."/>
        </authorList>
    </citation>
    <scope>NUCLEOTIDE SEQUENCE [LARGE SCALE GENOMIC DNA]</scope>
</reference>
<protein>
    <submittedName>
        <fullName evidence="1">Uncharacterized protein</fullName>
    </submittedName>
</protein>
<reference evidence="1" key="2">
    <citation type="submission" date="2025-09" db="UniProtKB">
        <authorList>
            <consortium name="EnsemblPlants"/>
        </authorList>
    </citation>
    <scope>IDENTIFICATION</scope>
</reference>
<dbReference type="EnsemblPlants" id="AVESA.00010b.r2.5AG0837980.1">
    <property type="protein sequence ID" value="AVESA.00010b.r2.5AG0837980.1.CDS"/>
    <property type="gene ID" value="AVESA.00010b.r2.5AG0837980"/>
</dbReference>
<keyword evidence="2" id="KW-1185">Reference proteome</keyword>
<accession>A0ACD5XQL4</accession>
<sequence>MPIEKHATRVYTRAMFECFYRELFRSGEFACIEDVVGGCFTVTYAHVSTDTESVRQNYSVMRNAEKTDYACVCRSFEHTGIPCRHVLKVLVHVGAVELPTGLVEKRWTINAREGAECFIPGYADAVSCGDNAASMHSLLHASAMELVGMGTTSRKAFEVAVEYVSHAKVAISMMTVDDPGRPDVHATSVPIDGSEKQLFDSSVAAPPRVRSRGRPKELRYKSPIESPGACKRSAQ</sequence>
<evidence type="ECO:0000313" key="2">
    <source>
        <dbReference type="Proteomes" id="UP001732700"/>
    </source>
</evidence>
<organism evidence="1 2">
    <name type="scientific">Avena sativa</name>
    <name type="common">Oat</name>
    <dbReference type="NCBI Taxonomy" id="4498"/>
    <lineage>
        <taxon>Eukaryota</taxon>
        <taxon>Viridiplantae</taxon>
        <taxon>Streptophyta</taxon>
        <taxon>Embryophyta</taxon>
        <taxon>Tracheophyta</taxon>
        <taxon>Spermatophyta</taxon>
        <taxon>Magnoliopsida</taxon>
        <taxon>Liliopsida</taxon>
        <taxon>Poales</taxon>
        <taxon>Poaceae</taxon>
        <taxon>BOP clade</taxon>
        <taxon>Pooideae</taxon>
        <taxon>Poodae</taxon>
        <taxon>Poeae</taxon>
        <taxon>Poeae Chloroplast Group 1 (Aveneae type)</taxon>
        <taxon>Aveninae</taxon>
        <taxon>Avena</taxon>
    </lineage>
</organism>
<evidence type="ECO:0000313" key="1">
    <source>
        <dbReference type="EnsemblPlants" id="AVESA.00010b.r2.5AG0837980.1.CDS"/>
    </source>
</evidence>